<dbReference type="InterPro" id="IPR016084">
    <property type="entry name" value="Haem_Oase-like_multi-hlx"/>
</dbReference>
<keyword evidence="2" id="KW-1185">Reference proteome</keyword>
<reference evidence="1 2" key="1">
    <citation type="submission" date="2019-07" db="EMBL/GenBank/DDBJ databases">
        <title>Whole genome shotgun sequence of Empedobacter brevis NBRC 14943.</title>
        <authorList>
            <person name="Hosoyama A."/>
            <person name="Uohara A."/>
            <person name="Ohji S."/>
            <person name="Ichikawa N."/>
        </authorList>
    </citation>
    <scope>NUCLEOTIDE SEQUENCE [LARGE SCALE GENOMIC DNA]</scope>
    <source>
        <strain evidence="1 2">NBRC 14943</strain>
    </source>
</reference>
<dbReference type="GeneID" id="84650859"/>
<name>A0A511NHC5_9FLAO</name>
<proteinExistence type="predicted"/>
<dbReference type="RefSeq" id="WP_081623234.1">
    <property type="nucleotide sequence ID" value="NZ_BJXC01000008.1"/>
</dbReference>
<sequence length="185" mass="21719">MMLSDYLKEKTAAYHSEIEEKLESNKLFNSTFTDKNYYKMLQVNHIFLKSYEDSIKQFLNEKDLENLALTKLDKLVLIERDLQELGLEEIKTQKQFELHNRAEAIGALYVIEGSMLGGNVIAKTLKKYPFLENKSFNYFGHYGENLGHIWKTFIAYINQEFTTEEEKQLVFEGTRKAYEDLIAFA</sequence>
<dbReference type="GO" id="GO:0004392">
    <property type="term" value="F:heme oxygenase (decyclizing) activity"/>
    <property type="evidence" value="ECO:0007669"/>
    <property type="project" value="InterPro"/>
</dbReference>
<dbReference type="CDD" id="cd19166">
    <property type="entry name" value="HemeO-bac"/>
    <property type="match status" value="1"/>
</dbReference>
<evidence type="ECO:0000313" key="2">
    <source>
        <dbReference type="Proteomes" id="UP000321245"/>
    </source>
</evidence>
<comment type="caution">
    <text evidence="1">The sequence shown here is derived from an EMBL/GenBank/DDBJ whole genome shotgun (WGS) entry which is preliminary data.</text>
</comment>
<dbReference type="Proteomes" id="UP000321245">
    <property type="component" value="Unassembled WGS sequence"/>
</dbReference>
<dbReference type="AlphaFoldDB" id="A0A511NHC5"/>
<organism evidence="1 2">
    <name type="scientific">Empedobacter brevis NBRC 14943 = ATCC 43319</name>
    <dbReference type="NCBI Taxonomy" id="1218108"/>
    <lineage>
        <taxon>Bacteria</taxon>
        <taxon>Pseudomonadati</taxon>
        <taxon>Bacteroidota</taxon>
        <taxon>Flavobacteriia</taxon>
        <taxon>Flavobacteriales</taxon>
        <taxon>Weeksellaceae</taxon>
        <taxon>Empedobacter</taxon>
    </lineage>
</organism>
<accession>A0A511NHC5</accession>
<dbReference type="InterPro" id="IPR016053">
    <property type="entry name" value="Haem_Oase-like"/>
</dbReference>
<dbReference type="EMBL" id="BJXC01000008">
    <property type="protein sequence ID" value="GEM51671.1"/>
    <property type="molecule type" value="Genomic_DNA"/>
</dbReference>
<evidence type="ECO:0000313" key="1">
    <source>
        <dbReference type="EMBL" id="GEM51671.1"/>
    </source>
</evidence>
<dbReference type="Gene3D" id="1.20.910.10">
    <property type="entry name" value="Heme oxygenase-like"/>
    <property type="match status" value="1"/>
</dbReference>
<dbReference type="Pfam" id="PF01126">
    <property type="entry name" value="Heme_oxygenase"/>
    <property type="match status" value="1"/>
</dbReference>
<dbReference type="OrthoDB" id="114943at2"/>
<dbReference type="GO" id="GO:0006788">
    <property type="term" value="P:heme oxidation"/>
    <property type="evidence" value="ECO:0007669"/>
    <property type="project" value="InterPro"/>
</dbReference>
<gene>
    <name evidence="1" type="primary">hemO</name>
    <name evidence="1" type="ORF">EB1_14610</name>
</gene>
<protein>
    <submittedName>
        <fullName evidence="1">Heme oxygenase</fullName>
    </submittedName>
</protein>
<dbReference type="SUPFAM" id="SSF48613">
    <property type="entry name" value="Heme oxygenase-like"/>
    <property type="match status" value="1"/>
</dbReference>
<dbReference type="STRING" id="1218108.GCA_000382425_02774"/>